<dbReference type="InterPro" id="IPR053853">
    <property type="entry name" value="FitA-like_RHH"/>
</dbReference>
<dbReference type="Proteomes" id="UP000008366">
    <property type="component" value="Unassembled WGS sequence"/>
</dbReference>
<reference evidence="2 3" key="1">
    <citation type="submission" date="2012-08" db="EMBL/GenBank/DDBJ databases">
        <title>Whole genome shotgun sequence of Kineosphaera limosa NBRC 100340.</title>
        <authorList>
            <person name="Yoshida I."/>
            <person name="Isaki S."/>
            <person name="Hosoyama A."/>
            <person name="Tsuchikane K."/>
            <person name="Katsumata H."/>
            <person name="Ando Y."/>
            <person name="Ohji S."/>
            <person name="Hamada M."/>
            <person name="Tamura T."/>
            <person name="Yamazoe A."/>
            <person name="Yamazaki S."/>
            <person name="Fujita N."/>
        </authorList>
    </citation>
    <scope>NUCLEOTIDE SEQUENCE [LARGE SCALE GENOMIC DNA]</scope>
    <source>
        <strain evidence="2 3">NBRC 100340</strain>
    </source>
</reference>
<dbReference type="EMBL" id="BAHD01000004">
    <property type="protein sequence ID" value="GAB94232.1"/>
    <property type="molecule type" value="Genomic_DNA"/>
</dbReference>
<sequence>MGVAMTVRDVPEPVRDELAARAARAGQSLQEYLRTMLVRSASRPDVDDVIARARARVATTGSRVDAATILAARDADRR</sequence>
<keyword evidence="3" id="KW-1185">Reference proteome</keyword>
<dbReference type="InterPro" id="IPR010985">
    <property type="entry name" value="Ribbon_hlx_hlx"/>
</dbReference>
<dbReference type="AlphaFoldDB" id="K6WQ44"/>
<feature type="domain" description="Antitoxin FitA-like ribbon-helix-helix" evidence="1">
    <location>
        <begin position="4"/>
        <end position="40"/>
    </location>
</feature>
<dbReference type="eggNOG" id="ENOG5033AQM">
    <property type="taxonomic scope" value="Bacteria"/>
</dbReference>
<comment type="caution">
    <text evidence="2">The sequence shown here is derived from an EMBL/GenBank/DDBJ whole genome shotgun (WGS) entry which is preliminary data.</text>
</comment>
<evidence type="ECO:0000313" key="2">
    <source>
        <dbReference type="EMBL" id="GAB94232.1"/>
    </source>
</evidence>
<evidence type="ECO:0000259" key="1">
    <source>
        <dbReference type="Pfam" id="PF22513"/>
    </source>
</evidence>
<dbReference type="STRING" id="1184609.KILIM_004_00210"/>
<accession>K6WQ44</accession>
<dbReference type="SUPFAM" id="SSF47598">
    <property type="entry name" value="Ribbon-helix-helix"/>
    <property type="match status" value="1"/>
</dbReference>
<gene>
    <name evidence="2" type="ORF">KILIM_004_00210</name>
</gene>
<dbReference type="GO" id="GO:0006355">
    <property type="term" value="P:regulation of DNA-templated transcription"/>
    <property type="evidence" value="ECO:0007669"/>
    <property type="project" value="InterPro"/>
</dbReference>
<proteinExistence type="predicted"/>
<dbReference type="OrthoDB" id="7107936at2"/>
<protein>
    <recommendedName>
        <fullName evidence="1">Antitoxin FitA-like ribbon-helix-helix domain-containing protein</fullName>
    </recommendedName>
</protein>
<evidence type="ECO:0000313" key="3">
    <source>
        <dbReference type="Proteomes" id="UP000008366"/>
    </source>
</evidence>
<dbReference type="Pfam" id="PF22513">
    <property type="entry name" value="FitA-like_RHH"/>
    <property type="match status" value="1"/>
</dbReference>
<name>K6WQ44_9MICO</name>
<organism evidence="2 3">
    <name type="scientific">Kineosphaera limosa NBRC 100340</name>
    <dbReference type="NCBI Taxonomy" id="1184609"/>
    <lineage>
        <taxon>Bacteria</taxon>
        <taxon>Bacillati</taxon>
        <taxon>Actinomycetota</taxon>
        <taxon>Actinomycetes</taxon>
        <taxon>Micrococcales</taxon>
        <taxon>Dermatophilaceae</taxon>
        <taxon>Kineosphaera</taxon>
    </lineage>
</organism>